<dbReference type="Proteomes" id="UP001500886">
    <property type="component" value="Unassembled WGS sequence"/>
</dbReference>
<evidence type="ECO:0000313" key="2">
    <source>
        <dbReference type="Proteomes" id="UP001500886"/>
    </source>
</evidence>
<dbReference type="InterPro" id="IPR036746">
    <property type="entry name" value="TT1725-like_sf"/>
</dbReference>
<accession>A0ABN3TVL4</accession>
<sequence>MYGFKQTCTSRLPGGLHPSHMYVGTLSFDLLLGDVRSLKEKRSVVRPIVAELHRKYAVSVAETGEQDLYRRATIAVAAVSGDAGHLTDILDRCERLVAARPEVELLSVRRRFHGDHDD</sequence>
<protein>
    <submittedName>
        <fullName evidence="1">DUF503 domain-containing protein</fullName>
    </submittedName>
</protein>
<reference evidence="1 2" key="1">
    <citation type="journal article" date="2019" name="Int. J. Syst. Evol. Microbiol.">
        <title>The Global Catalogue of Microorganisms (GCM) 10K type strain sequencing project: providing services to taxonomists for standard genome sequencing and annotation.</title>
        <authorList>
            <consortium name="The Broad Institute Genomics Platform"/>
            <consortium name="The Broad Institute Genome Sequencing Center for Infectious Disease"/>
            <person name="Wu L."/>
            <person name="Ma J."/>
        </authorList>
    </citation>
    <scope>NUCLEOTIDE SEQUENCE [LARGE SCALE GENOMIC DNA]</scope>
    <source>
        <strain evidence="1 2">JCM 4542</strain>
    </source>
</reference>
<evidence type="ECO:0000313" key="1">
    <source>
        <dbReference type="EMBL" id="GAA2717874.1"/>
    </source>
</evidence>
<dbReference type="PANTHER" id="PTHR36441:SF1">
    <property type="entry name" value="DUF503 DOMAIN-CONTAINING PROTEIN"/>
    <property type="match status" value="1"/>
</dbReference>
<keyword evidence="2" id="KW-1185">Reference proteome</keyword>
<dbReference type="Pfam" id="PF04456">
    <property type="entry name" value="DUF503"/>
    <property type="match status" value="1"/>
</dbReference>
<comment type="caution">
    <text evidence="1">The sequence shown here is derived from an EMBL/GenBank/DDBJ whole genome shotgun (WGS) entry which is preliminary data.</text>
</comment>
<proteinExistence type="predicted"/>
<dbReference type="InterPro" id="IPR007546">
    <property type="entry name" value="DUF503"/>
</dbReference>
<organism evidence="1 2">
    <name type="scientific">Streptomyces luteosporeus</name>
    <dbReference type="NCBI Taxonomy" id="173856"/>
    <lineage>
        <taxon>Bacteria</taxon>
        <taxon>Bacillati</taxon>
        <taxon>Actinomycetota</taxon>
        <taxon>Actinomycetes</taxon>
        <taxon>Kitasatosporales</taxon>
        <taxon>Streptomycetaceae</taxon>
        <taxon>Streptomyces</taxon>
    </lineage>
</organism>
<dbReference type="PANTHER" id="PTHR36441">
    <property type="entry name" value="HYPOTHETICAL CYTOSOLIC PROTEIN"/>
    <property type="match status" value="1"/>
</dbReference>
<dbReference type="Gene3D" id="3.30.70.1120">
    <property type="entry name" value="TT1725-like"/>
    <property type="match status" value="1"/>
</dbReference>
<name>A0ABN3TVL4_9ACTN</name>
<dbReference type="EMBL" id="BAAASL010000010">
    <property type="protein sequence ID" value="GAA2717874.1"/>
    <property type="molecule type" value="Genomic_DNA"/>
</dbReference>
<gene>
    <name evidence="1" type="ORF">GCM10010315_32360</name>
</gene>
<dbReference type="SUPFAM" id="SSF103007">
    <property type="entry name" value="Hypothetical protein TT1725"/>
    <property type="match status" value="1"/>
</dbReference>